<dbReference type="InterPro" id="IPR048912">
    <property type="entry name" value="BetaGal1-like_ABD1"/>
</dbReference>
<evidence type="ECO:0000256" key="2">
    <source>
        <dbReference type="ARBA" id="ARBA00022801"/>
    </source>
</evidence>
<feature type="domain" description="Beta-galactosidase 1-like first all-beta" evidence="7">
    <location>
        <begin position="375"/>
        <end position="489"/>
    </location>
</feature>
<proteinExistence type="inferred from homology"/>
<dbReference type="InterPro" id="IPR017853">
    <property type="entry name" value="GH"/>
</dbReference>
<feature type="domain" description="Beta-galactosidase galactose-binding" evidence="8">
    <location>
        <begin position="507"/>
        <end position="565"/>
    </location>
</feature>
<dbReference type="STRING" id="170573.GCA_001076995_01724"/>
<dbReference type="PIRSF" id="PIRSF006336">
    <property type="entry name" value="B-gal"/>
    <property type="match status" value="1"/>
</dbReference>
<dbReference type="SUPFAM" id="SSF51445">
    <property type="entry name" value="(Trans)glycosidases"/>
    <property type="match status" value="1"/>
</dbReference>
<dbReference type="RefSeq" id="WP_070504611.1">
    <property type="nucleotide sequence ID" value="NZ_JANSKL010000005.1"/>
</dbReference>
<dbReference type="FunFam" id="3.20.20.80:FF:000116">
    <property type="entry name" value="Beta-galactosidase 3"/>
    <property type="match status" value="1"/>
</dbReference>
<dbReference type="Pfam" id="PF21467">
    <property type="entry name" value="BetaGal_gal-bd"/>
    <property type="match status" value="1"/>
</dbReference>
<feature type="active site" description="Proton donor" evidence="4">
    <location>
        <position position="158"/>
    </location>
</feature>
<name>A0A2N6QHW0_9STAP</name>
<evidence type="ECO:0000259" key="7">
    <source>
        <dbReference type="Pfam" id="PF21317"/>
    </source>
</evidence>
<gene>
    <name evidence="9" type="ORF">CJ235_07110</name>
</gene>
<dbReference type="GO" id="GO:0005975">
    <property type="term" value="P:carbohydrate metabolic process"/>
    <property type="evidence" value="ECO:0007669"/>
    <property type="project" value="InterPro"/>
</dbReference>
<dbReference type="Pfam" id="PF01301">
    <property type="entry name" value="Glyco_hydro_35"/>
    <property type="match status" value="1"/>
</dbReference>
<dbReference type="InterPro" id="IPR031330">
    <property type="entry name" value="Gly_Hdrlase_35_cat"/>
</dbReference>
<evidence type="ECO:0000256" key="4">
    <source>
        <dbReference type="PIRSR" id="PIRSR006336-1"/>
    </source>
</evidence>
<keyword evidence="3" id="KW-0326">Glycosidase</keyword>
<feature type="domain" description="Glycoside hydrolase 35 catalytic" evidence="6">
    <location>
        <begin position="11"/>
        <end position="330"/>
    </location>
</feature>
<organism evidence="9 10">
    <name type="scientific">Staphylococcus pettenkoferi</name>
    <dbReference type="NCBI Taxonomy" id="170573"/>
    <lineage>
        <taxon>Bacteria</taxon>
        <taxon>Bacillati</taxon>
        <taxon>Bacillota</taxon>
        <taxon>Bacilli</taxon>
        <taxon>Bacillales</taxon>
        <taxon>Staphylococcaceae</taxon>
        <taxon>Staphylococcus</taxon>
    </lineage>
</organism>
<dbReference type="AlphaFoldDB" id="A0A2N6QHW0"/>
<dbReference type="GO" id="GO:0004565">
    <property type="term" value="F:beta-galactosidase activity"/>
    <property type="evidence" value="ECO:0007669"/>
    <property type="project" value="InterPro"/>
</dbReference>
<evidence type="ECO:0000259" key="8">
    <source>
        <dbReference type="Pfam" id="PF21467"/>
    </source>
</evidence>
<sequence>MTSRFTVGETFYLDGEPFQIRSGAIHYFRIPRADWEHSLFNLKALGMNTVETYIPWNYHEMREGEFDFQGEKDVGAFIQLAESLGLYVIVRPSPYICAEWDFGGLPAWLLNERHIRLRSSDEGFIEKVARYYHELFKILTPLQIDEHGPIIMMQIENEYGSFGEDKTYLRQIMQLMRDNGVTVPLFTSDGAWSQCLEAGSVDDSEVVVTGNFGSRTEEHFTNLKSFQQKHGLTQPLMCTEFWDGWFNRWGDPIIQRESDDLVEEVRYALTHGHLNLYMFQGGTNYAFWNGCSARGMRDLPQVTSYDYDAPLDESGEPREKYFALQACLKELVPDIEQHEPRHRAYMSIPDISVQSRVSLFEIVDDIATVTTSQYPQSLEAFGDGYGYALYRTTIKSDNDTEALRLVEARDRAHIYLDQQLVQTTCYDEVSDKFDVMYQSETAQVDILVENLGRVNYGYKLLAPTQRKGLNQGLMQDLHFVQGYQQYALDFEKVPDIDWSKRDITGTPTFHRFEFTVEEPKDTYIDLSAFGKGVVLVNGVNIGRYWQVGPTLSLYISQAWLREGQNEIIIFETEGQYAETITLRDKPVFKEMEDAESEA</sequence>
<dbReference type="PRINTS" id="PR00742">
    <property type="entry name" value="GLHYDRLASE35"/>
</dbReference>
<dbReference type="SUPFAM" id="SSF49785">
    <property type="entry name" value="Galactose-binding domain-like"/>
    <property type="match status" value="1"/>
</dbReference>
<dbReference type="InterPro" id="IPR048913">
    <property type="entry name" value="BetaGal_gal-bd"/>
</dbReference>
<comment type="caution">
    <text evidence="9">The sequence shown here is derived from an EMBL/GenBank/DDBJ whole genome shotgun (WGS) entry which is preliminary data.</text>
</comment>
<dbReference type="PANTHER" id="PTHR23421">
    <property type="entry name" value="BETA-GALACTOSIDASE RELATED"/>
    <property type="match status" value="1"/>
</dbReference>
<dbReference type="Pfam" id="PF21317">
    <property type="entry name" value="BetaGal_ABD_1"/>
    <property type="match status" value="1"/>
</dbReference>
<dbReference type="Proteomes" id="UP000235748">
    <property type="component" value="Unassembled WGS sequence"/>
</dbReference>
<feature type="active site" description="Nucleophile" evidence="4">
    <location>
        <position position="240"/>
    </location>
</feature>
<evidence type="ECO:0000259" key="6">
    <source>
        <dbReference type="Pfam" id="PF01301"/>
    </source>
</evidence>
<keyword evidence="2" id="KW-0378">Hydrolase</keyword>
<accession>A0A2N6QHW0</accession>
<evidence type="ECO:0000256" key="5">
    <source>
        <dbReference type="RuleBase" id="RU003679"/>
    </source>
</evidence>
<evidence type="ECO:0000256" key="1">
    <source>
        <dbReference type="ARBA" id="ARBA00009809"/>
    </source>
</evidence>
<dbReference type="Gene3D" id="2.60.120.260">
    <property type="entry name" value="Galactose-binding domain-like"/>
    <property type="match status" value="2"/>
</dbReference>
<dbReference type="InterPro" id="IPR026283">
    <property type="entry name" value="B-gal_1-like"/>
</dbReference>
<evidence type="ECO:0000313" key="9">
    <source>
        <dbReference type="EMBL" id="PMC19168.1"/>
    </source>
</evidence>
<dbReference type="InterPro" id="IPR001944">
    <property type="entry name" value="Glycoside_Hdrlase_35"/>
</dbReference>
<evidence type="ECO:0000256" key="3">
    <source>
        <dbReference type="ARBA" id="ARBA00023295"/>
    </source>
</evidence>
<evidence type="ECO:0000313" key="10">
    <source>
        <dbReference type="Proteomes" id="UP000235748"/>
    </source>
</evidence>
<comment type="similarity">
    <text evidence="1 5">Belongs to the glycosyl hydrolase 35 family.</text>
</comment>
<protein>
    <submittedName>
        <fullName evidence="9">Beta-galactosidase</fullName>
    </submittedName>
</protein>
<dbReference type="EMBL" id="PNGG01000003">
    <property type="protein sequence ID" value="PMC19168.1"/>
    <property type="molecule type" value="Genomic_DNA"/>
</dbReference>
<dbReference type="Gene3D" id="3.20.20.80">
    <property type="entry name" value="Glycosidases"/>
    <property type="match status" value="1"/>
</dbReference>
<dbReference type="InterPro" id="IPR008979">
    <property type="entry name" value="Galactose-bd-like_sf"/>
</dbReference>
<reference evidence="9 10" key="1">
    <citation type="submission" date="2017-09" db="EMBL/GenBank/DDBJ databases">
        <title>Bacterial strain isolated from the female urinary microbiota.</title>
        <authorList>
            <person name="Thomas-White K."/>
            <person name="Kumar N."/>
            <person name="Forster S."/>
            <person name="Putonti C."/>
            <person name="Lawley T."/>
            <person name="Wolfe A.J."/>
        </authorList>
    </citation>
    <scope>NUCLEOTIDE SEQUENCE [LARGE SCALE GENOMIC DNA]</scope>
    <source>
        <strain evidence="9 10">UMB0834</strain>
    </source>
</reference>